<feature type="domain" description="SD-repeat containing protein B" evidence="5">
    <location>
        <begin position="59"/>
        <end position="116"/>
    </location>
</feature>
<accession>A0A7X5R1K8</accession>
<dbReference type="AlphaFoldDB" id="A0A7X5R1K8"/>
<dbReference type="InterPro" id="IPR033764">
    <property type="entry name" value="Sdr_B"/>
</dbReference>
<feature type="region of interest" description="Disordered" evidence="4">
    <location>
        <begin position="625"/>
        <end position="647"/>
    </location>
</feature>
<gene>
    <name evidence="6" type="ORF">FHX76_001558</name>
</gene>
<keyword evidence="7" id="KW-1185">Reference proteome</keyword>
<reference evidence="6 7" key="1">
    <citation type="submission" date="2020-02" db="EMBL/GenBank/DDBJ databases">
        <title>Sequencing the genomes of 1000 actinobacteria strains.</title>
        <authorList>
            <person name="Klenk H.-P."/>
        </authorList>
    </citation>
    <scope>NUCLEOTIDE SEQUENCE [LARGE SCALE GENOMIC DNA]</scope>
    <source>
        <strain evidence="6 7">DSM 27960</strain>
    </source>
</reference>
<sequence length="726" mass="74721">MMTLPAVTAASAEEPTISPLGAVVPGEVADGVHGTVWIDLNGDGAQNDNVMGTTGDFGDPNVAGAGNESAGRAGVKIALLDGSGAIVAETTTDATGAYTFAGLADGNYTVRAISPSLNYRWIMPSTSHSDFVGQAEAPPALHTALAPVTVTGGQSPSANGGLRPIPAFSVDLYDTDPNTPGVQGILTGSKPLDPNGICPVDEPGNDCSRTDNRVATNDTVTVNYSINTTSMQEGAGSAIEPVGDVILEVLLHSTDGAVPTFEVNGVNNIPTACRQDRSVKSQIITEANGDVRLICNVGLITQGGNSKYTLNLVPSAASPNGSTFTASAVAYSAINDAIPSEQFDVGPFEVSAAPRFNLAKRSDGAGDPSGGNQPIGGVVPMLNPVTGKVEDSIVVAYTAVIEAASADVRGQQSLTPNVSFTDKIDPRYAQYGAAPAPSSGDNRCREMTTYYAGKFGLPSFVSSSTVPGNNQMRSGTYSCNGFNQATGEFKVNVSGMDSSLQYVPQKSYDGKINMEPHRLVSAGVVTVVYPISAIMKANIPGWKDGDPIVGDKYPVTNCYTNFDPSSSGGVSNFGAGFEPGWDGTTASGDNCQTHQIVIAANGSVVKSYGKIPASGDPLTEQSIGAPTESLGAPSTIIPTSRSSWGSGDGMTTMDEEMYTYVGINNTAGTLALPDAQVCDVWDNSVQTLGAFSGGPSAGLLTSLSYSISGTGEQFDAFDPASRGYYR</sequence>
<evidence type="ECO:0000256" key="2">
    <source>
        <dbReference type="ARBA" id="ARBA00022525"/>
    </source>
</evidence>
<dbReference type="InterPro" id="IPR013783">
    <property type="entry name" value="Ig-like_fold"/>
</dbReference>
<dbReference type="RefSeq" id="WP_167149512.1">
    <property type="nucleotide sequence ID" value="NZ_JAAMOX010000001.1"/>
</dbReference>
<evidence type="ECO:0000313" key="6">
    <source>
        <dbReference type="EMBL" id="NIH53690.1"/>
    </source>
</evidence>
<dbReference type="GO" id="GO:0005975">
    <property type="term" value="P:carbohydrate metabolic process"/>
    <property type="evidence" value="ECO:0007669"/>
    <property type="project" value="UniProtKB-ARBA"/>
</dbReference>
<name>A0A7X5R1K8_9MICO</name>
<keyword evidence="3" id="KW-0732">Signal</keyword>
<dbReference type="Gene3D" id="2.60.40.10">
    <property type="entry name" value="Immunoglobulins"/>
    <property type="match status" value="1"/>
</dbReference>
<dbReference type="SUPFAM" id="SSF117074">
    <property type="entry name" value="Hypothetical protein PA1324"/>
    <property type="match status" value="1"/>
</dbReference>
<dbReference type="GO" id="GO:0005576">
    <property type="term" value="C:extracellular region"/>
    <property type="evidence" value="ECO:0007669"/>
    <property type="project" value="UniProtKB-SubCell"/>
</dbReference>
<evidence type="ECO:0000256" key="4">
    <source>
        <dbReference type="SAM" id="MobiDB-lite"/>
    </source>
</evidence>
<organism evidence="6 7">
    <name type="scientific">Lysinibacter cavernae</name>
    <dbReference type="NCBI Taxonomy" id="1640652"/>
    <lineage>
        <taxon>Bacteria</taxon>
        <taxon>Bacillati</taxon>
        <taxon>Actinomycetota</taxon>
        <taxon>Actinomycetes</taxon>
        <taxon>Micrococcales</taxon>
        <taxon>Microbacteriaceae</taxon>
        <taxon>Lysinibacter</taxon>
    </lineage>
</organism>
<protein>
    <recommendedName>
        <fullName evidence="5">SD-repeat containing protein B domain-containing protein</fullName>
    </recommendedName>
</protein>
<dbReference type="Proteomes" id="UP000541033">
    <property type="component" value="Unassembled WGS sequence"/>
</dbReference>
<dbReference type="Pfam" id="PF17210">
    <property type="entry name" value="SdrD_B"/>
    <property type="match status" value="1"/>
</dbReference>
<comment type="caution">
    <text evidence="6">The sequence shown here is derived from an EMBL/GenBank/DDBJ whole genome shotgun (WGS) entry which is preliminary data.</text>
</comment>
<comment type="subcellular location">
    <subcellularLocation>
        <location evidence="1">Secreted</location>
    </subcellularLocation>
</comment>
<dbReference type="EMBL" id="JAAMOX010000001">
    <property type="protein sequence ID" value="NIH53690.1"/>
    <property type="molecule type" value="Genomic_DNA"/>
</dbReference>
<evidence type="ECO:0000313" key="7">
    <source>
        <dbReference type="Proteomes" id="UP000541033"/>
    </source>
</evidence>
<proteinExistence type="predicted"/>
<evidence type="ECO:0000256" key="3">
    <source>
        <dbReference type="ARBA" id="ARBA00022729"/>
    </source>
</evidence>
<evidence type="ECO:0000259" key="5">
    <source>
        <dbReference type="Pfam" id="PF17210"/>
    </source>
</evidence>
<keyword evidence="2" id="KW-0964">Secreted</keyword>
<evidence type="ECO:0000256" key="1">
    <source>
        <dbReference type="ARBA" id="ARBA00004613"/>
    </source>
</evidence>
<feature type="compositionally biased region" description="Polar residues" evidence="4">
    <location>
        <begin position="636"/>
        <end position="645"/>
    </location>
</feature>